<comment type="caution">
    <text evidence="1">The sequence shown here is derived from an EMBL/GenBank/DDBJ whole genome shotgun (WGS) entry which is preliminary data.</text>
</comment>
<evidence type="ECO:0008006" key="3">
    <source>
        <dbReference type="Google" id="ProtNLM"/>
    </source>
</evidence>
<organism evidence="1 2">
    <name type="scientific">Antiquaquibacter oligotrophicus</name>
    <dbReference type="NCBI Taxonomy" id="2880260"/>
    <lineage>
        <taxon>Bacteria</taxon>
        <taxon>Bacillati</taxon>
        <taxon>Actinomycetota</taxon>
        <taxon>Actinomycetes</taxon>
        <taxon>Micrococcales</taxon>
        <taxon>Microbacteriaceae</taxon>
        <taxon>Antiquaquibacter</taxon>
    </lineage>
</organism>
<dbReference type="RefSeq" id="WP_322133834.1">
    <property type="nucleotide sequence ID" value="NZ_JARXVQ010000001.1"/>
</dbReference>
<proteinExistence type="predicted"/>
<evidence type="ECO:0000313" key="1">
    <source>
        <dbReference type="EMBL" id="MDH6181521.1"/>
    </source>
</evidence>
<evidence type="ECO:0000313" key="2">
    <source>
        <dbReference type="Proteomes" id="UP001160142"/>
    </source>
</evidence>
<dbReference type="PROSITE" id="PS51257">
    <property type="entry name" value="PROKAR_LIPOPROTEIN"/>
    <property type="match status" value="1"/>
</dbReference>
<sequence length="381" mass="40645">MWARHVAVGTLLVAALSGCVPLGSSVPRLPEGLVPAPVDGRWAAAGTSPGTATLVIEGNNWRVEGFGEATQEARCVARGTWQTHEDGRVSISRRTAPIPAHCPGSVLVSWLDRTSLAGIEKGVVVLLDAEAEEVGRLSPVPESGVDWHSRDLVGAWTVTDPENIAGSTLEFAPRMYILTMPCGELMGDWGSLDGVFLAMVWGSGGCRLADDEIPWLVGAREADLDDGTLSLRDEDGSVLARLERDPDSASGGWPAFSAEEVAAELADPVALPASLSPGSIAGEWTSLTSERASSVHFDPDGTLRGTDDCNDQLGRWAPLQDGRVLVVVQSVMTLMYCGERPIEEWDWRVRLAGFDGETLVMLDNTGAELDRLVPVSNHSEN</sequence>
<gene>
    <name evidence="1" type="ORF">M2152_001703</name>
</gene>
<protein>
    <recommendedName>
        <fullName evidence="3">META domain-containing protein</fullName>
    </recommendedName>
</protein>
<dbReference type="Proteomes" id="UP001160142">
    <property type="component" value="Unassembled WGS sequence"/>
</dbReference>
<name>A0ABT6KND5_9MICO</name>
<reference evidence="1 2" key="1">
    <citation type="submission" date="2023-04" db="EMBL/GenBank/DDBJ databases">
        <title>Genome Encyclopedia of Bacteria and Archaea VI: Functional Genomics of Type Strains.</title>
        <authorList>
            <person name="Whitman W."/>
        </authorList>
    </citation>
    <scope>NUCLEOTIDE SEQUENCE [LARGE SCALE GENOMIC DNA]</scope>
    <source>
        <strain evidence="1 2">SG_E_30_P1</strain>
    </source>
</reference>
<dbReference type="EMBL" id="JARXVQ010000001">
    <property type="protein sequence ID" value="MDH6181521.1"/>
    <property type="molecule type" value="Genomic_DNA"/>
</dbReference>
<accession>A0ABT6KND5</accession>
<keyword evidence="2" id="KW-1185">Reference proteome</keyword>